<feature type="region of interest" description="Disordered" evidence="1">
    <location>
        <begin position="18"/>
        <end position="43"/>
    </location>
</feature>
<name>A0A0D6LLV5_9BILA</name>
<feature type="compositionally biased region" description="Low complexity" evidence="1">
    <location>
        <begin position="32"/>
        <end position="42"/>
    </location>
</feature>
<gene>
    <name evidence="2" type="ORF">ANCCEY_12297</name>
</gene>
<organism evidence="2 3">
    <name type="scientific">Ancylostoma ceylanicum</name>
    <dbReference type="NCBI Taxonomy" id="53326"/>
    <lineage>
        <taxon>Eukaryota</taxon>
        <taxon>Metazoa</taxon>
        <taxon>Ecdysozoa</taxon>
        <taxon>Nematoda</taxon>
        <taxon>Chromadorea</taxon>
        <taxon>Rhabditida</taxon>
        <taxon>Rhabditina</taxon>
        <taxon>Rhabditomorpha</taxon>
        <taxon>Strongyloidea</taxon>
        <taxon>Ancylostomatidae</taxon>
        <taxon>Ancylostomatinae</taxon>
        <taxon>Ancylostoma</taxon>
    </lineage>
</organism>
<evidence type="ECO:0000313" key="3">
    <source>
        <dbReference type="Proteomes" id="UP000054495"/>
    </source>
</evidence>
<dbReference type="EMBL" id="KE125409">
    <property type="protein sequence ID" value="EPB68612.1"/>
    <property type="molecule type" value="Genomic_DNA"/>
</dbReference>
<protein>
    <submittedName>
        <fullName evidence="2">Uncharacterized protein</fullName>
    </submittedName>
</protein>
<feature type="compositionally biased region" description="Acidic residues" evidence="1">
    <location>
        <begin position="92"/>
        <end position="101"/>
    </location>
</feature>
<dbReference type="Proteomes" id="UP000054495">
    <property type="component" value="Unassembled WGS sequence"/>
</dbReference>
<keyword evidence="3" id="KW-1185">Reference proteome</keyword>
<proteinExistence type="predicted"/>
<sequence>MHKYQKNVDVKVYESLDDFHTPSAGSPRDGASSPSVSDSLPSTLYPLGHPEICMIVNTCEIFEELHRLCVNEDDFSQDESEPVGSQGTPTGEESELDEFSE</sequence>
<feature type="region of interest" description="Disordered" evidence="1">
    <location>
        <begin position="73"/>
        <end position="101"/>
    </location>
</feature>
<reference evidence="2 3" key="1">
    <citation type="submission" date="2013-05" db="EMBL/GenBank/DDBJ databases">
        <title>Draft genome of the parasitic nematode Anyclostoma ceylanicum.</title>
        <authorList>
            <person name="Mitreva M."/>
        </authorList>
    </citation>
    <scope>NUCLEOTIDE SEQUENCE [LARGE SCALE GENOMIC DNA]</scope>
</reference>
<evidence type="ECO:0000313" key="2">
    <source>
        <dbReference type="EMBL" id="EPB68612.1"/>
    </source>
</evidence>
<dbReference type="AlphaFoldDB" id="A0A0D6LLV5"/>
<accession>A0A0D6LLV5</accession>
<evidence type="ECO:0000256" key="1">
    <source>
        <dbReference type="SAM" id="MobiDB-lite"/>
    </source>
</evidence>